<keyword evidence="5 11" id="KW-0812">Transmembrane</keyword>
<sequence>MNAATSPKRSARNRLRNTPGALRGALVLFAGTIIALVWANLPGSNYEAFWHLPLGFEIGSFTFDLDLLHWVNDALMALFFAHVTLEVRRELELGELRDWRRASVPLIAAVAGLVVPALVYVAVTWGSGSVEGWGVVVSTDTAFVLGMLALVGRVMPPALRIFLVTLAVADDVGALAVIAFAYTDDFTPLPLLLAAAGLGIIALMRFARVWRGVLYLLPSILVWVGFLLSGVHATLAGVAIALLLPIFATRFDDIRRAQDHVRAFQMAPTARYARTAENSLARAVSVNERAYNALTPYVAWLILPVFALANAGVRITQDSLLDAFTSRLTWGIIIGLVVGKTLSITVATWIMTRVRPNALSPSLRLSQIFGVSLLSGMGFTISLFVVELAFDDPTDVSRAQIGVIAATALAAILGAIAFSILSGREQRLFPNRDRLLRPLDPDRDPVLGDASAAIITVVEYGNYATPFSPGATEMRQEMIGRFGSDVCHTFRHLPLEEPLGRSAALANEAAAEQGRFWEMRDALLAQAPIRTERQIQRAAAAAGLNLRRFEHDWMHSIGSERVVQDVDEGHDMHLMQAPAFFIDGRRYTGAIDPDSVNSAVAEALDRAHARAGTTGMGKDPRAMSPCTTFRNEVIET</sequence>
<feature type="transmembrane region" description="Helical" evidence="11">
    <location>
        <begin position="67"/>
        <end position="85"/>
    </location>
</feature>
<evidence type="ECO:0000256" key="9">
    <source>
        <dbReference type="ARBA" id="ARBA00023136"/>
    </source>
</evidence>
<feature type="transmembrane region" description="Helical" evidence="11">
    <location>
        <begin position="371"/>
        <end position="390"/>
    </location>
</feature>
<keyword evidence="14" id="KW-1185">Reference proteome</keyword>
<feature type="transmembrane region" description="Helical" evidence="11">
    <location>
        <begin position="188"/>
        <end position="207"/>
    </location>
</feature>
<dbReference type="PANTHER" id="PTHR30341">
    <property type="entry name" value="SODIUM ION/PROTON ANTIPORTER NHAA-RELATED"/>
    <property type="match status" value="1"/>
</dbReference>
<feature type="transmembrane region" description="Helical" evidence="11">
    <location>
        <begin position="21"/>
        <end position="41"/>
    </location>
</feature>
<evidence type="ECO:0000256" key="6">
    <source>
        <dbReference type="ARBA" id="ARBA00022989"/>
    </source>
</evidence>
<keyword evidence="3 11" id="KW-0050">Antiport</keyword>
<dbReference type="Gene3D" id="3.40.30.10">
    <property type="entry name" value="Glutaredoxin"/>
    <property type="match status" value="1"/>
</dbReference>
<feature type="transmembrane region" description="Helical" evidence="11">
    <location>
        <begin position="158"/>
        <end position="182"/>
    </location>
</feature>
<feature type="transmembrane region" description="Helical" evidence="11">
    <location>
        <begin position="297"/>
        <end position="316"/>
    </location>
</feature>
<dbReference type="InterPro" id="IPR023171">
    <property type="entry name" value="Na/H_antiporter_dom_sf"/>
</dbReference>
<dbReference type="Pfam" id="PF01323">
    <property type="entry name" value="DSBA"/>
    <property type="match status" value="1"/>
</dbReference>
<feature type="domain" description="DSBA-like thioredoxin" evidence="12">
    <location>
        <begin position="504"/>
        <end position="600"/>
    </location>
</feature>
<dbReference type="GO" id="GO:0006885">
    <property type="term" value="P:regulation of pH"/>
    <property type="evidence" value="ECO:0007669"/>
    <property type="project" value="UniProtKB-UniRule"/>
</dbReference>
<name>A0A444QDY0_9MICO</name>
<evidence type="ECO:0000256" key="4">
    <source>
        <dbReference type="ARBA" id="ARBA00022475"/>
    </source>
</evidence>
<keyword evidence="8 11" id="KW-0406">Ion transport</keyword>
<feature type="transmembrane region" description="Helical" evidence="11">
    <location>
        <begin position="402"/>
        <end position="421"/>
    </location>
</feature>
<dbReference type="NCBIfam" id="TIGR00773">
    <property type="entry name" value="NhaA"/>
    <property type="match status" value="1"/>
</dbReference>
<dbReference type="Pfam" id="PF06965">
    <property type="entry name" value="Na_H_antiport_1"/>
    <property type="match status" value="1"/>
</dbReference>
<keyword evidence="4 11" id="KW-1003">Cell membrane</keyword>
<feature type="transmembrane region" description="Helical" evidence="11">
    <location>
        <begin position="132"/>
        <end position="151"/>
    </location>
</feature>
<dbReference type="AlphaFoldDB" id="A0A444QDY0"/>
<dbReference type="PANTHER" id="PTHR30341:SF0">
    <property type="entry name" value="NA(+)_H(+) ANTIPORTER NHAA"/>
    <property type="match status" value="1"/>
</dbReference>
<gene>
    <name evidence="11 13" type="primary">nhaA</name>
    <name evidence="13" type="ORF">ELQ92_00355</name>
</gene>
<comment type="catalytic activity">
    <reaction evidence="11">
        <text>Na(+)(in) + 2 H(+)(out) = Na(+)(out) + 2 H(+)(in)</text>
        <dbReference type="Rhea" id="RHEA:29251"/>
        <dbReference type="ChEBI" id="CHEBI:15378"/>
        <dbReference type="ChEBI" id="CHEBI:29101"/>
    </reaction>
</comment>
<keyword evidence="10 11" id="KW-0739">Sodium transport</keyword>
<keyword evidence="7 11" id="KW-0915">Sodium</keyword>
<evidence type="ECO:0000256" key="8">
    <source>
        <dbReference type="ARBA" id="ARBA00023065"/>
    </source>
</evidence>
<evidence type="ECO:0000256" key="5">
    <source>
        <dbReference type="ARBA" id="ARBA00022692"/>
    </source>
</evidence>
<dbReference type="InterPro" id="IPR004670">
    <property type="entry name" value="NhaA"/>
</dbReference>
<accession>A0A444QDY0</accession>
<evidence type="ECO:0000256" key="3">
    <source>
        <dbReference type="ARBA" id="ARBA00022449"/>
    </source>
</evidence>
<evidence type="ECO:0000256" key="7">
    <source>
        <dbReference type="ARBA" id="ARBA00023053"/>
    </source>
</evidence>
<keyword evidence="6 11" id="KW-1133">Transmembrane helix</keyword>
<evidence type="ECO:0000256" key="11">
    <source>
        <dbReference type="HAMAP-Rule" id="MF_01844"/>
    </source>
</evidence>
<evidence type="ECO:0000313" key="13">
    <source>
        <dbReference type="EMBL" id="RWZ67765.1"/>
    </source>
</evidence>
<evidence type="ECO:0000259" key="12">
    <source>
        <dbReference type="Pfam" id="PF01323"/>
    </source>
</evidence>
<dbReference type="GO" id="GO:0005886">
    <property type="term" value="C:plasma membrane"/>
    <property type="evidence" value="ECO:0007669"/>
    <property type="project" value="UniProtKB-SubCell"/>
</dbReference>
<comment type="caution">
    <text evidence="13">The sequence shown here is derived from an EMBL/GenBank/DDBJ whole genome shotgun (WGS) entry which is preliminary data.</text>
</comment>
<dbReference type="Gene3D" id="1.20.1530.10">
    <property type="entry name" value="Na+/H+ antiporter like domain"/>
    <property type="match status" value="1"/>
</dbReference>
<dbReference type="Proteomes" id="UP000288603">
    <property type="component" value="Unassembled WGS sequence"/>
</dbReference>
<comment type="similarity">
    <text evidence="11">Belongs to the NhaA Na(+)/H(+) (TC 2.A.33) antiporter family.</text>
</comment>
<dbReference type="GO" id="GO:0015385">
    <property type="term" value="F:sodium:proton antiporter activity"/>
    <property type="evidence" value="ECO:0007669"/>
    <property type="project" value="UniProtKB-UniRule"/>
</dbReference>
<dbReference type="InterPro" id="IPR001853">
    <property type="entry name" value="DSBA-like_thioredoxin_dom"/>
</dbReference>
<organism evidence="13 14">
    <name type="scientific">Labedella populi</name>
    <dbReference type="NCBI Taxonomy" id="2498850"/>
    <lineage>
        <taxon>Bacteria</taxon>
        <taxon>Bacillati</taxon>
        <taxon>Actinomycetota</taxon>
        <taxon>Actinomycetes</taxon>
        <taxon>Micrococcales</taxon>
        <taxon>Microbacteriaceae</taxon>
        <taxon>Labedella</taxon>
    </lineage>
</organism>
<proteinExistence type="inferred from homology"/>
<dbReference type="GO" id="GO:0016491">
    <property type="term" value="F:oxidoreductase activity"/>
    <property type="evidence" value="ECO:0007669"/>
    <property type="project" value="InterPro"/>
</dbReference>
<dbReference type="OrthoDB" id="117402at2"/>
<feature type="transmembrane region" description="Helical" evidence="11">
    <location>
        <begin position="214"/>
        <end position="247"/>
    </location>
</feature>
<dbReference type="RefSeq" id="WP_128496893.1">
    <property type="nucleotide sequence ID" value="NZ_RZNC01000001.1"/>
</dbReference>
<feature type="transmembrane region" description="Helical" evidence="11">
    <location>
        <begin position="106"/>
        <end position="126"/>
    </location>
</feature>
<keyword evidence="9 11" id="KW-0472">Membrane</keyword>
<evidence type="ECO:0000256" key="10">
    <source>
        <dbReference type="ARBA" id="ARBA00023201"/>
    </source>
</evidence>
<comment type="function">
    <text evidence="11">Na(+)/H(+) antiporter that extrudes sodium in exchange for external protons.</text>
</comment>
<comment type="subcellular location">
    <subcellularLocation>
        <location evidence="1">Cell inner membrane</location>
        <topology evidence="1">Multi-pass membrane protein</topology>
    </subcellularLocation>
    <subcellularLocation>
        <location evidence="11">Cell membrane</location>
        <topology evidence="11">Multi-pass membrane protein</topology>
    </subcellularLocation>
</comment>
<dbReference type="EMBL" id="RZNC01000001">
    <property type="protein sequence ID" value="RWZ67765.1"/>
    <property type="molecule type" value="Genomic_DNA"/>
</dbReference>
<evidence type="ECO:0000256" key="2">
    <source>
        <dbReference type="ARBA" id="ARBA00022448"/>
    </source>
</evidence>
<dbReference type="SUPFAM" id="SSF52833">
    <property type="entry name" value="Thioredoxin-like"/>
    <property type="match status" value="1"/>
</dbReference>
<keyword evidence="2 11" id="KW-0813">Transport</keyword>
<dbReference type="InterPro" id="IPR036249">
    <property type="entry name" value="Thioredoxin-like_sf"/>
</dbReference>
<dbReference type="HAMAP" id="MF_01844">
    <property type="entry name" value="NhaA"/>
    <property type="match status" value="1"/>
</dbReference>
<evidence type="ECO:0000313" key="14">
    <source>
        <dbReference type="Proteomes" id="UP000288603"/>
    </source>
</evidence>
<evidence type="ECO:0000256" key="1">
    <source>
        <dbReference type="ARBA" id="ARBA00004429"/>
    </source>
</evidence>
<protein>
    <recommendedName>
        <fullName evidence="11">Na(+)/H(+) antiporter NhaA</fullName>
    </recommendedName>
    <alternativeName>
        <fullName evidence="11">Sodium/proton antiporter NhaA</fullName>
    </alternativeName>
</protein>
<feature type="transmembrane region" description="Helical" evidence="11">
    <location>
        <begin position="328"/>
        <end position="351"/>
    </location>
</feature>
<reference evidence="13 14" key="1">
    <citation type="submission" date="2018-12" db="EMBL/GenBank/DDBJ databases">
        <authorList>
            <person name="Li F."/>
        </authorList>
    </citation>
    <scope>NUCLEOTIDE SEQUENCE [LARGE SCALE GENOMIC DNA]</scope>
    <source>
        <strain evidence="13 14">8H24J-4-2</strain>
    </source>
</reference>